<evidence type="ECO:0000313" key="2">
    <source>
        <dbReference type="EMBL" id="RNA14552.1"/>
    </source>
</evidence>
<dbReference type="AlphaFoldDB" id="A0A3M7QTA4"/>
<dbReference type="Proteomes" id="UP000276133">
    <property type="component" value="Unassembled WGS sequence"/>
</dbReference>
<dbReference type="EMBL" id="REGN01005162">
    <property type="protein sequence ID" value="RNA14552.1"/>
    <property type="molecule type" value="Genomic_DNA"/>
</dbReference>
<evidence type="ECO:0000313" key="3">
    <source>
        <dbReference type="Proteomes" id="UP000276133"/>
    </source>
</evidence>
<keyword evidence="1" id="KW-0732">Signal</keyword>
<name>A0A3M7QTA4_BRAPC</name>
<feature type="signal peptide" evidence="1">
    <location>
        <begin position="1"/>
        <end position="19"/>
    </location>
</feature>
<sequence length="78" mass="8830">MFLIIQYFVFTLVYVSLEAGNKSCEPIGLSFFKAMAVNSTVSQTICHGCFCNFLSVHANCKTGNEKYINHFQKLILKK</sequence>
<proteinExistence type="predicted"/>
<evidence type="ECO:0008006" key="4">
    <source>
        <dbReference type="Google" id="ProtNLM"/>
    </source>
</evidence>
<keyword evidence="3" id="KW-1185">Reference proteome</keyword>
<organism evidence="2 3">
    <name type="scientific">Brachionus plicatilis</name>
    <name type="common">Marine rotifer</name>
    <name type="synonym">Brachionus muelleri</name>
    <dbReference type="NCBI Taxonomy" id="10195"/>
    <lineage>
        <taxon>Eukaryota</taxon>
        <taxon>Metazoa</taxon>
        <taxon>Spiralia</taxon>
        <taxon>Gnathifera</taxon>
        <taxon>Rotifera</taxon>
        <taxon>Eurotatoria</taxon>
        <taxon>Monogononta</taxon>
        <taxon>Pseudotrocha</taxon>
        <taxon>Ploima</taxon>
        <taxon>Brachionidae</taxon>
        <taxon>Brachionus</taxon>
    </lineage>
</organism>
<evidence type="ECO:0000256" key="1">
    <source>
        <dbReference type="SAM" id="SignalP"/>
    </source>
</evidence>
<gene>
    <name evidence="2" type="ORF">BpHYR1_003743</name>
</gene>
<accession>A0A3M7QTA4</accession>
<protein>
    <recommendedName>
        <fullName evidence="4">Secreted protein</fullName>
    </recommendedName>
</protein>
<comment type="caution">
    <text evidence="2">The sequence shown here is derived from an EMBL/GenBank/DDBJ whole genome shotgun (WGS) entry which is preliminary data.</text>
</comment>
<feature type="chain" id="PRO_5018225005" description="Secreted protein" evidence="1">
    <location>
        <begin position="20"/>
        <end position="78"/>
    </location>
</feature>
<reference evidence="2 3" key="1">
    <citation type="journal article" date="2018" name="Sci. Rep.">
        <title>Genomic signatures of local adaptation to the degree of environmental predictability in rotifers.</title>
        <authorList>
            <person name="Franch-Gras L."/>
            <person name="Hahn C."/>
            <person name="Garcia-Roger E.M."/>
            <person name="Carmona M.J."/>
            <person name="Serra M."/>
            <person name="Gomez A."/>
        </authorList>
    </citation>
    <scope>NUCLEOTIDE SEQUENCE [LARGE SCALE GENOMIC DNA]</scope>
    <source>
        <strain evidence="2">HYR1</strain>
    </source>
</reference>